<comment type="domain">
    <text evidence="9">The HXXXXD motif is essential for acyltransferase activity and may constitute the binding site for the phosphate moiety of the glycerol-3-phosphate.</text>
</comment>
<feature type="transmembrane region" description="Helical" evidence="10">
    <location>
        <begin position="7"/>
        <end position="27"/>
    </location>
</feature>
<dbReference type="Proteomes" id="UP001224083">
    <property type="component" value="Unassembled WGS sequence"/>
</dbReference>
<keyword evidence="7 9" id="KW-0808">Transferase</keyword>
<dbReference type="CDD" id="cd07989">
    <property type="entry name" value="LPLAT_AGPAT-like"/>
    <property type="match status" value="1"/>
</dbReference>
<comment type="pathway">
    <text evidence="2">Phospholipid metabolism; CDP-diacylglycerol biosynthesis; CDP-diacylglycerol from sn-glycerol 3-phosphate: step 2/3.</text>
</comment>
<evidence type="ECO:0000256" key="10">
    <source>
        <dbReference type="SAM" id="Phobius"/>
    </source>
</evidence>
<evidence type="ECO:0000256" key="9">
    <source>
        <dbReference type="RuleBase" id="RU361267"/>
    </source>
</evidence>
<name>A0ABT9KF46_9PAST</name>
<evidence type="ECO:0000256" key="3">
    <source>
        <dbReference type="ARBA" id="ARBA00005189"/>
    </source>
</evidence>
<accession>A0ABT9KF46</accession>
<keyword evidence="10" id="KW-0812">Transmembrane</keyword>
<evidence type="ECO:0000256" key="5">
    <source>
        <dbReference type="ARBA" id="ARBA00013211"/>
    </source>
</evidence>
<dbReference type="SUPFAM" id="SSF69593">
    <property type="entry name" value="Glycerol-3-phosphate (1)-acyltransferase"/>
    <property type="match status" value="1"/>
</dbReference>
<dbReference type="SMART" id="SM00563">
    <property type="entry name" value="PlsC"/>
    <property type="match status" value="1"/>
</dbReference>
<keyword evidence="10" id="KW-1133">Transmembrane helix</keyword>
<gene>
    <name evidence="12" type="ORF">O7M46_06835</name>
</gene>
<comment type="catalytic activity">
    <reaction evidence="1 9">
        <text>a 1-acyl-sn-glycero-3-phosphate + an acyl-CoA = a 1,2-diacyl-sn-glycero-3-phosphate + CoA</text>
        <dbReference type="Rhea" id="RHEA:19709"/>
        <dbReference type="ChEBI" id="CHEBI:57287"/>
        <dbReference type="ChEBI" id="CHEBI:57970"/>
        <dbReference type="ChEBI" id="CHEBI:58342"/>
        <dbReference type="ChEBI" id="CHEBI:58608"/>
        <dbReference type="EC" id="2.3.1.51"/>
    </reaction>
</comment>
<keyword evidence="8 9" id="KW-0012">Acyltransferase</keyword>
<dbReference type="InterPro" id="IPR004552">
    <property type="entry name" value="AGP_acyltrans"/>
</dbReference>
<feature type="transmembrane region" description="Helical" evidence="10">
    <location>
        <begin position="98"/>
        <end position="116"/>
    </location>
</feature>
<dbReference type="EC" id="2.3.1.51" evidence="5 9"/>
<dbReference type="NCBIfam" id="TIGR00530">
    <property type="entry name" value="AGP_acyltrn"/>
    <property type="match status" value="1"/>
</dbReference>
<keyword evidence="9" id="KW-0444">Lipid biosynthesis</keyword>
<proteinExistence type="inferred from homology"/>
<feature type="domain" description="Phospholipid/glycerol acyltransferase" evidence="11">
    <location>
        <begin position="67"/>
        <end position="182"/>
    </location>
</feature>
<dbReference type="PANTHER" id="PTHR10434:SF11">
    <property type="entry name" value="1-ACYL-SN-GLYCEROL-3-PHOSPHATE ACYLTRANSFERASE"/>
    <property type="match status" value="1"/>
</dbReference>
<comment type="pathway">
    <text evidence="3">Lipid metabolism.</text>
</comment>
<evidence type="ECO:0000256" key="2">
    <source>
        <dbReference type="ARBA" id="ARBA00004728"/>
    </source>
</evidence>
<reference evidence="12 13" key="1">
    <citation type="submission" date="2022-12" db="EMBL/GenBank/DDBJ databases">
        <title>Genome sequence of Pasteurellaceae Bisgaard Taxon 45.</title>
        <authorList>
            <person name="Foggin C."/>
            <person name="Rosen L.E."/>
            <person name="Henton M."/>
            <person name="Buys A."/>
            <person name="Floyd T."/>
            <person name="Turner A.D."/>
            <person name="Tarbin J."/>
            <person name="Lloyd A.S."/>
            <person name="Chaitezvi C."/>
            <person name="Ellis R.J."/>
            <person name="Roberts H.C."/>
            <person name="Dastjerdi A."/>
            <person name="Nunez A."/>
            <person name="Van Vliet A.H."/>
            <person name="Steinbach F."/>
        </authorList>
    </citation>
    <scope>NUCLEOTIDE SEQUENCE [LARGE SCALE GENOMIC DNA]</scope>
    <source>
        <strain evidence="12 13">VF20HR</strain>
    </source>
</reference>
<protein>
    <recommendedName>
        <fullName evidence="6 9">1-acyl-sn-glycerol-3-phosphate acyltransferase</fullName>
        <ecNumber evidence="5 9">2.3.1.51</ecNumber>
    </recommendedName>
</protein>
<keyword evidence="9" id="KW-1208">Phospholipid metabolism</keyword>
<comment type="similarity">
    <text evidence="4 9">Belongs to the 1-acyl-sn-glycerol-3-phosphate acyltransferase family.</text>
</comment>
<sequence length="241" mass="27400">MLKLLRTIVIVFCCILICVLGSIYSFIRFRNPSNVGIMARWFGRLHPLFGLDVEHRFPQNVDKLGRCIYIGNHQNNYDMVTISYMVQPRTVSVGKKSLIWVPFFGLLYWVTGNILIDRENRTKAHGTMNEVARRIHDDNLSVWMFPEGTRSRGRGLLPFKTGAFYAALAAGVPIVPVVCSTTQGKIDLNRWNNGKVICEMMEPIDISGYDKDNVRELAAHCHQIMAQRIAELDAEIAQQSN</sequence>
<evidence type="ECO:0000256" key="6">
    <source>
        <dbReference type="ARBA" id="ARBA00016139"/>
    </source>
</evidence>
<evidence type="ECO:0000256" key="7">
    <source>
        <dbReference type="ARBA" id="ARBA00022679"/>
    </source>
</evidence>
<dbReference type="EMBL" id="JAQAHH010000006">
    <property type="protein sequence ID" value="MDP9500672.1"/>
    <property type="molecule type" value="Genomic_DNA"/>
</dbReference>
<evidence type="ECO:0000256" key="1">
    <source>
        <dbReference type="ARBA" id="ARBA00001141"/>
    </source>
</evidence>
<organism evidence="12 13">
    <name type="scientific">Bisgaard Taxon 45</name>
    <dbReference type="NCBI Taxonomy" id="304289"/>
    <lineage>
        <taxon>Bacteria</taxon>
        <taxon>Pseudomonadati</taxon>
        <taxon>Pseudomonadota</taxon>
        <taxon>Gammaproteobacteria</taxon>
        <taxon>Pasteurellales</taxon>
        <taxon>Pasteurellaceae</taxon>
    </lineage>
</organism>
<evidence type="ECO:0000313" key="13">
    <source>
        <dbReference type="Proteomes" id="UP001224083"/>
    </source>
</evidence>
<dbReference type="GO" id="GO:0003841">
    <property type="term" value="F:1-acylglycerol-3-phosphate O-acyltransferase activity"/>
    <property type="evidence" value="ECO:0007669"/>
    <property type="project" value="UniProtKB-EC"/>
</dbReference>
<comment type="caution">
    <text evidence="12">The sequence shown here is derived from an EMBL/GenBank/DDBJ whole genome shotgun (WGS) entry which is preliminary data.</text>
</comment>
<dbReference type="InterPro" id="IPR002123">
    <property type="entry name" value="Plipid/glycerol_acylTrfase"/>
</dbReference>
<keyword evidence="13" id="KW-1185">Reference proteome</keyword>
<dbReference type="PANTHER" id="PTHR10434">
    <property type="entry name" value="1-ACYL-SN-GLYCEROL-3-PHOSPHATE ACYLTRANSFERASE"/>
    <property type="match status" value="1"/>
</dbReference>
<dbReference type="Pfam" id="PF01553">
    <property type="entry name" value="Acyltransferase"/>
    <property type="match status" value="1"/>
</dbReference>
<keyword evidence="9" id="KW-0594">Phospholipid biosynthesis</keyword>
<keyword evidence="10" id="KW-0472">Membrane</keyword>
<evidence type="ECO:0000256" key="8">
    <source>
        <dbReference type="ARBA" id="ARBA00023315"/>
    </source>
</evidence>
<evidence type="ECO:0000259" key="11">
    <source>
        <dbReference type="SMART" id="SM00563"/>
    </source>
</evidence>
<evidence type="ECO:0000256" key="4">
    <source>
        <dbReference type="ARBA" id="ARBA00008655"/>
    </source>
</evidence>
<evidence type="ECO:0000313" key="12">
    <source>
        <dbReference type="EMBL" id="MDP9500672.1"/>
    </source>
</evidence>
<keyword evidence="9" id="KW-0443">Lipid metabolism</keyword>